<gene>
    <name evidence="3" type="ORF">BJ959_001016</name>
</gene>
<dbReference type="PANTHER" id="PTHR33498">
    <property type="entry name" value="TRANSPOSASE FOR INSERTION SEQUENCE ELEMENT IS1557"/>
    <property type="match status" value="1"/>
</dbReference>
<proteinExistence type="predicted"/>
<dbReference type="EMBL" id="JACHBS010000001">
    <property type="protein sequence ID" value="MBB5617520.1"/>
    <property type="molecule type" value="Genomic_DNA"/>
</dbReference>
<organism evidence="3 4">
    <name type="scientific">Microcella frigidaquae</name>
    <dbReference type="NCBI Taxonomy" id="424758"/>
    <lineage>
        <taxon>Bacteria</taxon>
        <taxon>Bacillati</taxon>
        <taxon>Actinomycetota</taxon>
        <taxon>Actinomycetes</taxon>
        <taxon>Micrococcales</taxon>
        <taxon>Microbacteriaceae</taxon>
        <taxon>Microcella</taxon>
    </lineage>
</organism>
<comment type="caution">
    <text evidence="3">The sequence shown here is derived from an EMBL/GenBank/DDBJ whole genome shotgun (WGS) entry which is preliminary data.</text>
</comment>
<dbReference type="Pfam" id="PF01610">
    <property type="entry name" value="DDE_Tnp_ISL3"/>
    <property type="match status" value="1"/>
</dbReference>
<dbReference type="InterPro" id="IPR032877">
    <property type="entry name" value="Transposase_HTH"/>
</dbReference>
<dbReference type="InterPro" id="IPR047951">
    <property type="entry name" value="Transpos_ISL3"/>
</dbReference>
<evidence type="ECO:0000259" key="1">
    <source>
        <dbReference type="Pfam" id="PF01610"/>
    </source>
</evidence>
<dbReference type="Pfam" id="PF13542">
    <property type="entry name" value="HTH_Tnp_ISL3"/>
    <property type="match status" value="1"/>
</dbReference>
<evidence type="ECO:0000259" key="2">
    <source>
        <dbReference type="Pfam" id="PF13542"/>
    </source>
</evidence>
<dbReference type="PANTHER" id="PTHR33498:SF1">
    <property type="entry name" value="TRANSPOSASE FOR INSERTION SEQUENCE ELEMENT IS1557"/>
    <property type="match status" value="1"/>
</dbReference>
<dbReference type="InterPro" id="IPR002560">
    <property type="entry name" value="Transposase_DDE"/>
</dbReference>
<dbReference type="Proteomes" id="UP000552883">
    <property type="component" value="Unassembled WGS sequence"/>
</dbReference>
<name>A0A840X561_9MICO</name>
<feature type="domain" description="Transposase IS204/IS1001/IS1096/IS1165 DDE" evidence="1">
    <location>
        <begin position="150"/>
        <end position="405"/>
    </location>
</feature>
<dbReference type="NCBIfam" id="NF033550">
    <property type="entry name" value="transpos_ISL3"/>
    <property type="match status" value="1"/>
</dbReference>
<evidence type="ECO:0000313" key="3">
    <source>
        <dbReference type="EMBL" id="MBB5617520.1"/>
    </source>
</evidence>
<protein>
    <submittedName>
        <fullName evidence="3">Transposase</fullName>
    </submittedName>
</protein>
<sequence>MFAIDGFHVTGVVARADVLVLDIETGHDAVGCPGCGVLAEGRGRRVHELADAPAFGLPVRVRWSKRLWRCHEGGCSVRTFSETHPFAMARAKVTARAVGWAVGMLQTDDTTVAALARRLRVGWHTLWRAIAQHAGDGLDDPDRLGGVVTLGVDEHIWKPSRRGYDRAVTSMVDLTRDEHGQVRARLLDVVPGRSGTAYAAWLRTTPEGFVPTVEHAALDPFRGYANAIRDELPDAVAVLDAFHVVRLGVKALDEVRQRVQQDTLGHRGRKGDPLYAIRGLLRHGAEHLTERQHARLRAALVAGDPTCEVEIAWHCYQQLRSVYHQDRAADGRLIAEQILDGFHTCPIPEIARLGRTLRNWRQQFLAYFDTGGVSNGGTEAINLIIEKTRRLAHGFRNFNNYRLRILLAAGGHKPWRTTATPAS</sequence>
<evidence type="ECO:0000313" key="4">
    <source>
        <dbReference type="Proteomes" id="UP000552883"/>
    </source>
</evidence>
<dbReference type="AlphaFoldDB" id="A0A840X561"/>
<feature type="domain" description="Transposase IS204/IS1001/IS1096/IS1165 helix-turn-helix" evidence="2">
    <location>
        <begin position="82"/>
        <end position="133"/>
    </location>
</feature>
<reference evidence="3 4" key="1">
    <citation type="submission" date="2020-08" db="EMBL/GenBank/DDBJ databases">
        <title>Sequencing the genomes of 1000 actinobacteria strains.</title>
        <authorList>
            <person name="Klenk H.-P."/>
        </authorList>
    </citation>
    <scope>NUCLEOTIDE SEQUENCE [LARGE SCALE GENOMIC DNA]</scope>
    <source>
        <strain evidence="3 4">DSM 23889</strain>
    </source>
</reference>
<accession>A0A840X561</accession>
<keyword evidence="4" id="KW-1185">Reference proteome</keyword>